<protein>
    <submittedName>
        <fullName evidence="1">Uncharacterized protein</fullName>
    </submittedName>
</protein>
<dbReference type="Proteomes" id="UP000000305">
    <property type="component" value="Unassembled WGS sequence"/>
</dbReference>
<proteinExistence type="predicted"/>
<keyword evidence="2" id="KW-1185">Reference proteome</keyword>
<reference evidence="1 2" key="1">
    <citation type="journal article" date="2011" name="Science">
        <title>The ecoresponsive genome of Daphnia pulex.</title>
        <authorList>
            <person name="Colbourne J.K."/>
            <person name="Pfrender M.E."/>
            <person name="Gilbert D."/>
            <person name="Thomas W.K."/>
            <person name="Tucker A."/>
            <person name="Oakley T.H."/>
            <person name="Tokishita S."/>
            <person name="Aerts A."/>
            <person name="Arnold G.J."/>
            <person name="Basu M.K."/>
            <person name="Bauer D.J."/>
            <person name="Caceres C.E."/>
            <person name="Carmel L."/>
            <person name="Casola C."/>
            <person name="Choi J.H."/>
            <person name="Detter J.C."/>
            <person name="Dong Q."/>
            <person name="Dusheyko S."/>
            <person name="Eads B.D."/>
            <person name="Frohlich T."/>
            <person name="Geiler-Samerotte K.A."/>
            <person name="Gerlach D."/>
            <person name="Hatcher P."/>
            <person name="Jogdeo S."/>
            <person name="Krijgsveld J."/>
            <person name="Kriventseva E.V."/>
            <person name="Kultz D."/>
            <person name="Laforsch C."/>
            <person name="Lindquist E."/>
            <person name="Lopez J."/>
            <person name="Manak J.R."/>
            <person name="Muller J."/>
            <person name="Pangilinan J."/>
            <person name="Patwardhan R.P."/>
            <person name="Pitluck S."/>
            <person name="Pritham E.J."/>
            <person name="Rechtsteiner A."/>
            <person name="Rho M."/>
            <person name="Rogozin I.B."/>
            <person name="Sakarya O."/>
            <person name="Salamov A."/>
            <person name="Schaack S."/>
            <person name="Shapiro H."/>
            <person name="Shiga Y."/>
            <person name="Skalitzky C."/>
            <person name="Smith Z."/>
            <person name="Souvorov A."/>
            <person name="Sung W."/>
            <person name="Tang Z."/>
            <person name="Tsuchiya D."/>
            <person name="Tu H."/>
            <person name="Vos H."/>
            <person name="Wang M."/>
            <person name="Wolf Y.I."/>
            <person name="Yamagata H."/>
            <person name="Yamada T."/>
            <person name="Ye Y."/>
            <person name="Shaw J.R."/>
            <person name="Andrews J."/>
            <person name="Crease T.J."/>
            <person name="Tang H."/>
            <person name="Lucas S.M."/>
            <person name="Robertson H.M."/>
            <person name="Bork P."/>
            <person name="Koonin E.V."/>
            <person name="Zdobnov E.M."/>
            <person name="Grigoriev I.V."/>
            <person name="Lynch M."/>
            <person name="Boore J.L."/>
        </authorList>
    </citation>
    <scope>NUCLEOTIDE SEQUENCE [LARGE SCALE GENOMIC DNA]</scope>
</reference>
<dbReference type="KEGG" id="dpx:DAPPUDRAFT_99723"/>
<evidence type="ECO:0000313" key="1">
    <source>
        <dbReference type="EMBL" id="EFX84554.1"/>
    </source>
</evidence>
<dbReference type="HOGENOM" id="CLU_1637114_0_0_1"/>
<accession>E9G7W6</accession>
<dbReference type="AlphaFoldDB" id="E9G7W6"/>
<gene>
    <name evidence="1" type="ORF">DAPPUDRAFT_99723</name>
</gene>
<name>E9G7W6_DAPPU</name>
<evidence type="ECO:0000313" key="2">
    <source>
        <dbReference type="Proteomes" id="UP000000305"/>
    </source>
</evidence>
<dbReference type="EMBL" id="GL732534">
    <property type="protein sequence ID" value="EFX84554.1"/>
    <property type="molecule type" value="Genomic_DNA"/>
</dbReference>
<organism evidence="1 2">
    <name type="scientific">Daphnia pulex</name>
    <name type="common">Water flea</name>
    <dbReference type="NCBI Taxonomy" id="6669"/>
    <lineage>
        <taxon>Eukaryota</taxon>
        <taxon>Metazoa</taxon>
        <taxon>Ecdysozoa</taxon>
        <taxon>Arthropoda</taxon>
        <taxon>Crustacea</taxon>
        <taxon>Branchiopoda</taxon>
        <taxon>Diplostraca</taxon>
        <taxon>Cladocera</taxon>
        <taxon>Anomopoda</taxon>
        <taxon>Daphniidae</taxon>
        <taxon>Daphnia</taxon>
    </lineage>
</organism>
<dbReference type="InParanoid" id="E9G7W6"/>
<sequence>MSFTTLEKTIRTGHFPFCFRLFPRECRAFDKLQPPGETYLVETYMSQRSGSKNDERQPSVPAVRGRLARRVRAAVAVNIRGTAVAQGVVVRVAAVRVYGNRRSKFRNGRGGGVVGGAIAIPVVLGPLVQAPDATEVPPNNPPPPVDEEHVGVLAVEGANCEI</sequence>